<dbReference type="Proteomes" id="UP000641588">
    <property type="component" value="Unassembled WGS sequence"/>
</dbReference>
<evidence type="ECO:0000259" key="2">
    <source>
        <dbReference type="Pfam" id="PF13786"/>
    </source>
</evidence>
<protein>
    <submittedName>
        <fullName evidence="4">DUF4179 domain-containing protein</fullName>
    </submittedName>
</protein>
<feature type="domain" description="DUF5643" evidence="3">
    <location>
        <begin position="226"/>
        <end position="333"/>
    </location>
</feature>
<gene>
    <name evidence="4" type="ORF">GC093_05775</name>
</gene>
<keyword evidence="1" id="KW-1133">Transmembrane helix</keyword>
<dbReference type="EMBL" id="WHOD01000022">
    <property type="protein sequence ID" value="NOU92738.1"/>
    <property type="molecule type" value="Genomic_DNA"/>
</dbReference>
<dbReference type="Pfam" id="PF18705">
    <property type="entry name" value="DUF5643"/>
    <property type="match status" value="1"/>
</dbReference>
<evidence type="ECO:0000313" key="4">
    <source>
        <dbReference type="EMBL" id="NOU92738.1"/>
    </source>
</evidence>
<keyword evidence="5" id="KW-1185">Reference proteome</keyword>
<accession>A0A972K0C7</accession>
<reference evidence="4" key="1">
    <citation type="submission" date="2019-10" db="EMBL/GenBank/DDBJ databases">
        <title>Description of Paenibacillus glebae sp. nov.</title>
        <authorList>
            <person name="Carlier A."/>
            <person name="Qi S."/>
        </authorList>
    </citation>
    <scope>NUCLEOTIDE SEQUENCE</scope>
    <source>
        <strain evidence="4">LMG 31456</strain>
    </source>
</reference>
<feature type="domain" description="DUF4179" evidence="2">
    <location>
        <begin position="56"/>
        <end position="142"/>
    </location>
</feature>
<proteinExistence type="predicted"/>
<evidence type="ECO:0000313" key="5">
    <source>
        <dbReference type="Proteomes" id="UP000641588"/>
    </source>
</evidence>
<dbReference type="InterPro" id="IPR025436">
    <property type="entry name" value="DUF4179"/>
</dbReference>
<sequence>MKGELVMNPVNLEAELQKIMDGHPMELPEAVRKRIDLTLSTLPDKGQGSKRLRHVLSVGSAAAVVMVGIVISSAFLSPEMAAALRQVPGIESVFRMAGDFGLKIADEKGLVTEVNQTVTDQGITIKVSEVMYDDSRLTIGYVQESPDGIQELNNVAFEINGKPFHYPSSGSGNRIDEHTYAGVINVSPEDELPGNFDLTMTVFRIGNTEGKWAFQFPVKKMTSHNKAIMPMITKTHGDITLTVKKIIFTPSSTELDVRIKQPAKSEKFINYDMIDDKGIVLERFGGSGGGHTEGDYTVMDFKQRFGPAAGIPRYVTVRPVDDQQASSPLKENRVLLDRSPDEEHPIVLPQGGIGHLLVTKIELLNNKTFVHYRAEGVQPHLQGTQLWIEDEAGKKHLLLDKHTEVIDPIQYRFVREFPAFRPEQKLTLVTRELPLPDYTKELEMTIPVNP</sequence>
<feature type="transmembrane region" description="Helical" evidence="1">
    <location>
        <begin position="55"/>
        <end position="76"/>
    </location>
</feature>
<dbReference type="Pfam" id="PF13786">
    <property type="entry name" value="DUF4179"/>
    <property type="match status" value="1"/>
</dbReference>
<name>A0A972K0C7_9BACL</name>
<comment type="caution">
    <text evidence="4">The sequence shown here is derived from an EMBL/GenBank/DDBJ whole genome shotgun (WGS) entry which is preliminary data.</text>
</comment>
<keyword evidence="1" id="KW-0812">Transmembrane</keyword>
<dbReference type="AlphaFoldDB" id="A0A972K0C7"/>
<organism evidence="4 5">
    <name type="scientific">Paenibacillus foliorum</name>
    <dbReference type="NCBI Taxonomy" id="2654974"/>
    <lineage>
        <taxon>Bacteria</taxon>
        <taxon>Bacillati</taxon>
        <taxon>Bacillota</taxon>
        <taxon>Bacilli</taxon>
        <taxon>Bacillales</taxon>
        <taxon>Paenibacillaceae</taxon>
        <taxon>Paenibacillus</taxon>
    </lineage>
</organism>
<evidence type="ECO:0000259" key="3">
    <source>
        <dbReference type="Pfam" id="PF18705"/>
    </source>
</evidence>
<evidence type="ECO:0000256" key="1">
    <source>
        <dbReference type="SAM" id="Phobius"/>
    </source>
</evidence>
<dbReference type="Gene3D" id="2.60.40.1630">
    <property type="entry name" value="bacillus anthracis domain"/>
    <property type="match status" value="1"/>
</dbReference>
<dbReference type="InterPro" id="IPR040680">
    <property type="entry name" value="DUF5643"/>
</dbReference>
<keyword evidence="1" id="KW-0472">Membrane</keyword>